<name>A0A4Z1F758_9HELO</name>
<feature type="region of interest" description="Disordered" evidence="1">
    <location>
        <begin position="1"/>
        <end position="26"/>
    </location>
</feature>
<evidence type="ECO:0000256" key="1">
    <source>
        <dbReference type="SAM" id="MobiDB-lite"/>
    </source>
</evidence>
<dbReference type="Proteomes" id="UP000297777">
    <property type="component" value="Unassembled WGS sequence"/>
</dbReference>
<evidence type="ECO:0000313" key="2">
    <source>
        <dbReference type="EMBL" id="TGO17077.1"/>
    </source>
</evidence>
<proteinExistence type="predicted"/>
<protein>
    <submittedName>
        <fullName evidence="2">Uncharacterized protein</fullName>
    </submittedName>
</protein>
<gene>
    <name evidence="2" type="ORF">BTUL_0021g00760</name>
</gene>
<accession>A0A4Z1F758</accession>
<evidence type="ECO:0000313" key="3">
    <source>
        <dbReference type="Proteomes" id="UP000297777"/>
    </source>
</evidence>
<comment type="caution">
    <text evidence="2">The sequence shown here is derived from an EMBL/GenBank/DDBJ whole genome shotgun (WGS) entry which is preliminary data.</text>
</comment>
<dbReference type="EMBL" id="PQXH01000021">
    <property type="protein sequence ID" value="TGO17077.1"/>
    <property type="molecule type" value="Genomic_DNA"/>
</dbReference>
<feature type="compositionally biased region" description="Polar residues" evidence="1">
    <location>
        <begin position="17"/>
        <end position="26"/>
    </location>
</feature>
<keyword evidence="3" id="KW-1185">Reference proteome</keyword>
<dbReference type="AlphaFoldDB" id="A0A4Z1F758"/>
<organism evidence="2 3">
    <name type="scientific">Botrytis tulipae</name>
    <dbReference type="NCBI Taxonomy" id="87230"/>
    <lineage>
        <taxon>Eukaryota</taxon>
        <taxon>Fungi</taxon>
        <taxon>Dikarya</taxon>
        <taxon>Ascomycota</taxon>
        <taxon>Pezizomycotina</taxon>
        <taxon>Leotiomycetes</taxon>
        <taxon>Helotiales</taxon>
        <taxon>Sclerotiniaceae</taxon>
        <taxon>Botrytis</taxon>
    </lineage>
</organism>
<sequence length="105" mass="11955">MLSIASNILQRERDAQGLQSSSQPAETQEALFKSLMKPRYGRLEEGRQAQVDEKVATMRVQTATTTKNYEELKTFTTKKKKDSAIIYSHNSAYSHLKNAEIMPLF</sequence>
<reference evidence="2 3" key="1">
    <citation type="submission" date="2017-12" db="EMBL/GenBank/DDBJ databases">
        <title>Comparative genomics of Botrytis spp.</title>
        <authorList>
            <person name="Valero-Jimenez C.A."/>
            <person name="Tapia P."/>
            <person name="Veloso J."/>
            <person name="Silva-Moreno E."/>
            <person name="Staats M."/>
            <person name="Valdes J.H."/>
            <person name="Van Kan J.A.L."/>
        </authorList>
    </citation>
    <scope>NUCLEOTIDE SEQUENCE [LARGE SCALE GENOMIC DNA]</scope>
    <source>
        <strain evidence="2 3">Bt9001</strain>
    </source>
</reference>